<dbReference type="AlphaFoldDB" id="A0A4P6WVJ5"/>
<accession>A0A4P6WVJ5</accession>
<proteinExistence type="predicted"/>
<reference evidence="1 2" key="1">
    <citation type="submission" date="2019-03" db="EMBL/GenBank/DDBJ databases">
        <authorList>
            <person name="Sebastian G."/>
            <person name="Baumann P."/>
            <person name="Ruckert C."/>
            <person name="Kalinowski J."/>
            <person name="Nebel B."/>
            <person name="Takors R."/>
            <person name="Blombach B."/>
        </authorList>
    </citation>
    <scope>NUCLEOTIDE SEQUENCE [LARGE SCALE GENOMIC DNA]</scope>
    <source>
        <strain evidence="1 2">DSM 1084</strain>
    </source>
</reference>
<keyword evidence="2" id="KW-1185">Reference proteome</keyword>
<dbReference type="RefSeq" id="WP_133155495.1">
    <property type="nucleotide sequence ID" value="NZ_CP037867.1"/>
</dbReference>
<evidence type="ECO:0000313" key="1">
    <source>
        <dbReference type="EMBL" id="QBM26245.1"/>
    </source>
</evidence>
<evidence type="ECO:0000313" key="2">
    <source>
        <dbReference type="Proteomes" id="UP000293912"/>
    </source>
</evidence>
<gene>
    <name evidence="1" type="ORF">HPF_01050</name>
</gene>
<dbReference type="Proteomes" id="UP000293912">
    <property type="component" value="Chromosome"/>
</dbReference>
<evidence type="ECO:0008006" key="3">
    <source>
        <dbReference type="Google" id="ProtNLM"/>
    </source>
</evidence>
<name>A0A4P6WVJ5_HYDPS</name>
<protein>
    <recommendedName>
        <fullName evidence="3">Lipoprotein</fullName>
    </recommendedName>
</protein>
<dbReference type="PROSITE" id="PS51257">
    <property type="entry name" value="PROKAR_LIPOPROTEIN"/>
    <property type="match status" value="1"/>
</dbReference>
<dbReference type="EMBL" id="CP037867">
    <property type="protein sequence ID" value="QBM26245.1"/>
    <property type="molecule type" value="Genomic_DNA"/>
</dbReference>
<sequence precursor="true">MKQLAKKMFAASTIALLTACGGGSDDPSKDLFSIWTQDGTGATMDIRGGSFGKPHYLYAFSPTGTKCICQLTVIGEQDKGSFALSSCISTPYSSAKNPQCEAMNVAGNYTNLNAILTLSTQRGSITYR</sequence>
<dbReference type="KEGG" id="hpse:HPF_01050"/>
<organism evidence="1 2">
    <name type="scientific">Hydrogenophaga pseudoflava</name>
    <name type="common">Pseudomonas carboxydoflava</name>
    <dbReference type="NCBI Taxonomy" id="47421"/>
    <lineage>
        <taxon>Bacteria</taxon>
        <taxon>Pseudomonadati</taxon>
        <taxon>Pseudomonadota</taxon>
        <taxon>Betaproteobacteria</taxon>
        <taxon>Burkholderiales</taxon>
        <taxon>Comamonadaceae</taxon>
        <taxon>Hydrogenophaga</taxon>
    </lineage>
</organism>